<dbReference type="PRINTS" id="PR00301">
    <property type="entry name" value="HEATSHOCK70"/>
</dbReference>
<dbReference type="OrthoDB" id="4127217at2759"/>
<comment type="caution">
    <text evidence="4">The sequence shown here is derived from an EMBL/GenBank/DDBJ whole genome shotgun (WGS) entry which is preliminary data.</text>
</comment>
<keyword evidence="4" id="KW-0346">Stress response</keyword>
<dbReference type="AlphaFoldDB" id="A0A196SD74"/>
<evidence type="ECO:0000256" key="3">
    <source>
        <dbReference type="RuleBase" id="RU003322"/>
    </source>
</evidence>
<dbReference type="InterPro" id="IPR013126">
    <property type="entry name" value="Hsp_70_fam"/>
</dbReference>
<dbReference type="PANTHER" id="PTHR19375">
    <property type="entry name" value="HEAT SHOCK PROTEIN 70KDA"/>
    <property type="match status" value="1"/>
</dbReference>
<evidence type="ECO:0000313" key="4">
    <source>
        <dbReference type="EMBL" id="OAO15005.1"/>
    </source>
</evidence>
<organism evidence="4 5">
    <name type="scientific">Blastocystis sp. subtype 1 (strain ATCC 50177 / NandII)</name>
    <dbReference type="NCBI Taxonomy" id="478820"/>
    <lineage>
        <taxon>Eukaryota</taxon>
        <taxon>Sar</taxon>
        <taxon>Stramenopiles</taxon>
        <taxon>Bigyra</taxon>
        <taxon>Opalozoa</taxon>
        <taxon>Opalinata</taxon>
        <taxon>Blastocystidae</taxon>
        <taxon>Blastocystis</taxon>
    </lineage>
</organism>
<dbReference type="InterPro" id="IPR043129">
    <property type="entry name" value="ATPase_NBD"/>
</dbReference>
<dbReference type="SUPFAM" id="SSF100920">
    <property type="entry name" value="Heat shock protein 70kD (HSP70), peptide-binding domain"/>
    <property type="match status" value="1"/>
</dbReference>
<proteinExistence type="inferred from homology"/>
<evidence type="ECO:0000313" key="5">
    <source>
        <dbReference type="Proteomes" id="UP000078348"/>
    </source>
</evidence>
<accession>A0A196SD74</accession>
<sequence>MQNTICIDFGTSNSSVYFYKNGKLIHLDTDQGSYLIPSYVMYQQGKAVVGSAAMRSFGNDKCYVIAAVKRIMGLNYDEYLSYGDPNIFGCEVKRGDDGMPYFVVDEKGTLKSAVEVASELFKAMKEQAEKRMNPAKAGFAYITVPADYSTPRVQAIQKAAEMAGLKVTKFIREPTAAALSWCIPNASSSRKGDKFLIYDFGGGTFDVSCIECVGDYQFKVLSTKGLKGVGGNTIDSYLVEAVIEYMKKNGIPIINRLEMERTYQRKIREMRRKCEESKRILIGGTVYAQDESEYRKKNDGQIMTIDFSGMIPGGGDDEEATDCTITLPQFDSITEPLIKQSIECVKDLLNELHLWPSDIRYVLMVGGSSKIHQTKRKMVELFPQSKFPDVEKESCVSYGAALRMVSQYDKSSKVQVKDLLQCSYGMRFPSGVVLMVLKGDEIPCESIPLHATMKGDDEYIITSIYQYDGNVDKLRDVHHPLVNVIDSRKVHAVKIHNPNPQPNEKKKLELKLLVHEDGQLEMTCLDMSTGRMLESSIYSAMMVVYL</sequence>
<dbReference type="Gene3D" id="3.90.640.10">
    <property type="entry name" value="Actin, Chain A, domain 4"/>
    <property type="match status" value="1"/>
</dbReference>
<dbReference type="GO" id="GO:0140662">
    <property type="term" value="F:ATP-dependent protein folding chaperone"/>
    <property type="evidence" value="ECO:0007669"/>
    <property type="project" value="InterPro"/>
</dbReference>
<dbReference type="Gene3D" id="3.30.420.40">
    <property type="match status" value="2"/>
</dbReference>
<evidence type="ECO:0000256" key="1">
    <source>
        <dbReference type="ARBA" id="ARBA00022741"/>
    </source>
</evidence>
<keyword evidence="2 3" id="KW-0067">ATP-binding</keyword>
<keyword evidence="5" id="KW-1185">Reference proteome</keyword>
<evidence type="ECO:0000256" key="2">
    <source>
        <dbReference type="ARBA" id="ARBA00022840"/>
    </source>
</evidence>
<keyword evidence="1 3" id="KW-0547">Nucleotide-binding</keyword>
<dbReference type="Pfam" id="PF00012">
    <property type="entry name" value="HSP70"/>
    <property type="match status" value="1"/>
</dbReference>
<name>A0A196SD74_BLAHN</name>
<reference evidence="4 5" key="1">
    <citation type="submission" date="2016-05" db="EMBL/GenBank/DDBJ databases">
        <title>Nuclear genome of Blastocystis sp. subtype 1 NandII.</title>
        <authorList>
            <person name="Gentekaki E."/>
            <person name="Curtis B."/>
            <person name="Stairs C."/>
            <person name="Eme L."/>
            <person name="Herman E."/>
            <person name="Klimes V."/>
            <person name="Arias M.C."/>
            <person name="Elias M."/>
            <person name="Hilliou F."/>
            <person name="Klute M."/>
            <person name="Malik S.-B."/>
            <person name="Pightling A."/>
            <person name="Rachubinski R."/>
            <person name="Salas D."/>
            <person name="Schlacht A."/>
            <person name="Suga H."/>
            <person name="Archibald J."/>
            <person name="Ball S.G."/>
            <person name="Clark G."/>
            <person name="Dacks J."/>
            <person name="Van Der Giezen M."/>
            <person name="Tsaousis A."/>
            <person name="Roger A."/>
        </authorList>
    </citation>
    <scope>NUCLEOTIDE SEQUENCE [LARGE SCALE GENOMIC DNA]</scope>
    <source>
        <strain evidence="5">ATCC 50177 / NandII</strain>
    </source>
</reference>
<gene>
    <name evidence="4" type="ORF">AV274_3288</name>
</gene>
<dbReference type="EMBL" id="LXWW01000188">
    <property type="protein sequence ID" value="OAO15005.1"/>
    <property type="molecule type" value="Genomic_DNA"/>
</dbReference>
<protein>
    <submittedName>
        <fullName evidence="4">Heat shock protein</fullName>
    </submittedName>
</protein>
<dbReference type="Proteomes" id="UP000078348">
    <property type="component" value="Unassembled WGS sequence"/>
</dbReference>
<dbReference type="SUPFAM" id="SSF53067">
    <property type="entry name" value="Actin-like ATPase domain"/>
    <property type="match status" value="2"/>
</dbReference>
<dbReference type="GO" id="GO:0005524">
    <property type="term" value="F:ATP binding"/>
    <property type="evidence" value="ECO:0007669"/>
    <property type="project" value="UniProtKB-KW"/>
</dbReference>
<comment type="similarity">
    <text evidence="3">Belongs to the heat shock protein 70 family.</text>
</comment>
<dbReference type="Gene3D" id="3.30.30.30">
    <property type="match status" value="1"/>
</dbReference>
<dbReference type="STRING" id="478820.A0A196SD74"/>
<dbReference type="InterPro" id="IPR029047">
    <property type="entry name" value="HSP70_peptide-bd_sf"/>
</dbReference>